<accession>A0A6M3XPC3</accession>
<proteinExistence type="predicted"/>
<organism evidence="2">
    <name type="scientific">viral metagenome</name>
    <dbReference type="NCBI Taxonomy" id="1070528"/>
    <lineage>
        <taxon>unclassified sequences</taxon>
        <taxon>metagenomes</taxon>
        <taxon>organismal metagenomes</taxon>
    </lineage>
</organism>
<name>A0A6M3XPC3_9ZZZZ</name>
<evidence type="ECO:0000313" key="2">
    <source>
        <dbReference type="EMBL" id="QJH99738.1"/>
    </source>
</evidence>
<evidence type="ECO:0000256" key="1">
    <source>
        <dbReference type="SAM" id="MobiDB-lite"/>
    </source>
</evidence>
<reference evidence="2" key="1">
    <citation type="submission" date="2020-03" db="EMBL/GenBank/DDBJ databases">
        <title>The deep terrestrial virosphere.</title>
        <authorList>
            <person name="Holmfeldt K."/>
            <person name="Nilsson E."/>
            <person name="Simone D."/>
            <person name="Lopez-Fernandez M."/>
            <person name="Wu X."/>
            <person name="de Brujin I."/>
            <person name="Lundin D."/>
            <person name="Andersson A."/>
            <person name="Bertilsson S."/>
            <person name="Dopson M."/>
        </authorList>
    </citation>
    <scope>NUCLEOTIDE SEQUENCE</scope>
    <source>
        <strain evidence="2">TM448B01662</strain>
    </source>
</reference>
<gene>
    <name evidence="2" type="ORF">TM448B01662_0022</name>
</gene>
<protein>
    <submittedName>
        <fullName evidence="2">Uncharacterized protein</fullName>
    </submittedName>
</protein>
<dbReference type="AlphaFoldDB" id="A0A6M3XPC3"/>
<sequence>MFIEGMVVNRVWLLTKSMVYGKGGAAPRQSTSNPLASDLEATNGHEMRGGGTERTGDER</sequence>
<feature type="region of interest" description="Disordered" evidence="1">
    <location>
        <begin position="22"/>
        <end position="59"/>
    </location>
</feature>
<dbReference type="EMBL" id="MT144805">
    <property type="protein sequence ID" value="QJH99738.1"/>
    <property type="molecule type" value="Genomic_DNA"/>
</dbReference>